<dbReference type="GO" id="GO:0006412">
    <property type="term" value="P:translation"/>
    <property type="evidence" value="ECO:0007669"/>
    <property type="project" value="UniProtKB-UniRule"/>
</dbReference>
<dbReference type="EMBL" id="CAAHFG010000003">
    <property type="protein sequence ID" value="VGO16576.1"/>
    <property type="molecule type" value="Genomic_DNA"/>
</dbReference>
<evidence type="ECO:0000313" key="5">
    <source>
        <dbReference type="EMBL" id="VGO16576.1"/>
    </source>
</evidence>
<feature type="region of interest" description="Disordered" evidence="4">
    <location>
        <begin position="104"/>
        <end position="124"/>
    </location>
</feature>
<dbReference type="Proteomes" id="UP000366872">
    <property type="component" value="Unassembled WGS sequence"/>
</dbReference>
<dbReference type="InterPro" id="IPR000307">
    <property type="entry name" value="Ribosomal_bS16"/>
</dbReference>
<evidence type="ECO:0000256" key="3">
    <source>
        <dbReference type="HAMAP-Rule" id="MF_00385"/>
    </source>
</evidence>
<protein>
    <recommendedName>
        <fullName evidence="3">Small ribosomal subunit protein bS16</fullName>
    </recommendedName>
</protein>
<keyword evidence="2 3" id="KW-0687">Ribonucleoprotein</keyword>
<dbReference type="GO" id="GO:0015935">
    <property type="term" value="C:small ribosomal subunit"/>
    <property type="evidence" value="ECO:0007669"/>
    <property type="project" value="TreeGrafter"/>
</dbReference>
<reference evidence="5 6" key="1">
    <citation type="submission" date="2019-04" db="EMBL/GenBank/DDBJ databases">
        <authorList>
            <person name="Van Vliet M D."/>
        </authorList>
    </citation>
    <scope>NUCLEOTIDE SEQUENCE [LARGE SCALE GENOMIC DNA]</scope>
    <source>
        <strain evidence="5 6">F1</strain>
    </source>
</reference>
<evidence type="ECO:0000256" key="2">
    <source>
        <dbReference type="ARBA" id="ARBA00023274"/>
    </source>
</evidence>
<dbReference type="GO" id="GO:0003735">
    <property type="term" value="F:structural constituent of ribosome"/>
    <property type="evidence" value="ECO:0007669"/>
    <property type="project" value="InterPro"/>
</dbReference>
<dbReference type="Gene3D" id="3.30.1320.10">
    <property type="match status" value="1"/>
</dbReference>
<organism evidence="5 6">
    <name type="scientific">Pontiella desulfatans</name>
    <dbReference type="NCBI Taxonomy" id="2750659"/>
    <lineage>
        <taxon>Bacteria</taxon>
        <taxon>Pseudomonadati</taxon>
        <taxon>Kiritimatiellota</taxon>
        <taxon>Kiritimatiellia</taxon>
        <taxon>Kiritimatiellales</taxon>
        <taxon>Pontiellaceae</taxon>
        <taxon>Pontiella</taxon>
    </lineage>
</organism>
<sequence length="124" mass="13576">MAVKIRLRRMGNRNAAFYRVIVQDGRVAPTGRFIETLGWYDPKQEGNNFSLNLDRVNYWLSNGAQPSETAKSLIKKAGALPVEQAVTGEVTEEEVPVAAVEAEADAEEVAEEAPVAEEATEEKA</sequence>
<proteinExistence type="inferred from homology"/>
<keyword evidence="1 3" id="KW-0689">Ribosomal protein</keyword>
<dbReference type="Pfam" id="PF00886">
    <property type="entry name" value="Ribosomal_S16"/>
    <property type="match status" value="1"/>
</dbReference>
<dbReference type="HAMAP" id="MF_00385">
    <property type="entry name" value="Ribosomal_bS16"/>
    <property type="match status" value="1"/>
</dbReference>
<evidence type="ECO:0000256" key="4">
    <source>
        <dbReference type="SAM" id="MobiDB-lite"/>
    </source>
</evidence>
<name>A0A6C2UBA5_PONDE</name>
<comment type="similarity">
    <text evidence="3">Belongs to the bacterial ribosomal protein bS16 family.</text>
</comment>
<dbReference type="SUPFAM" id="SSF54565">
    <property type="entry name" value="Ribosomal protein S16"/>
    <property type="match status" value="1"/>
</dbReference>
<dbReference type="PANTHER" id="PTHR12919">
    <property type="entry name" value="30S RIBOSOMAL PROTEIN S16"/>
    <property type="match status" value="1"/>
</dbReference>
<dbReference type="RefSeq" id="WP_136082068.1">
    <property type="nucleotide sequence ID" value="NZ_CAAHFG010000003.1"/>
</dbReference>
<dbReference type="AlphaFoldDB" id="A0A6C2UBA5"/>
<gene>
    <name evidence="3 5" type="primary">rpsP</name>
    <name evidence="5" type="ORF">PDESU_05167</name>
</gene>
<accession>A0A6C2UBA5</accession>
<dbReference type="NCBIfam" id="TIGR00002">
    <property type="entry name" value="S16"/>
    <property type="match status" value="1"/>
</dbReference>
<dbReference type="InterPro" id="IPR023803">
    <property type="entry name" value="Ribosomal_bS16_dom_sf"/>
</dbReference>
<dbReference type="PANTHER" id="PTHR12919:SF20">
    <property type="entry name" value="SMALL RIBOSOMAL SUBUNIT PROTEIN BS16M"/>
    <property type="match status" value="1"/>
</dbReference>
<evidence type="ECO:0000256" key="1">
    <source>
        <dbReference type="ARBA" id="ARBA00022980"/>
    </source>
</evidence>
<keyword evidence="6" id="KW-1185">Reference proteome</keyword>
<dbReference type="GO" id="GO:0005737">
    <property type="term" value="C:cytoplasm"/>
    <property type="evidence" value="ECO:0007669"/>
    <property type="project" value="UniProtKB-ARBA"/>
</dbReference>
<evidence type="ECO:0000313" key="6">
    <source>
        <dbReference type="Proteomes" id="UP000366872"/>
    </source>
</evidence>